<organism evidence="1 2">
    <name type="scientific">Porites lobata</name>
    <dbReference type="NCBI Taxonomy" id="104759"/>
    <lineage>
        <taxon>Eukaryota</taxon>
        <taxon>Metazoa</taxon>
        <taxon>Cnidaria</taxon>
        <taxon>Anthozoa</taxon>
        <taxon>Hexacorallia</taxon>
        <taxon>Scleractinia</taxon>
        <taxon>Fungiina</taxon>
        <taxon>Poritidae</taxon>
        <taxon>Porites</taxon>
    </lineage>
</organism>
<feature type="non-terminal residue" evidence="1">
    <location>
        <position position="59"/>
    </location>
</feature>
<dbReference type="Proteomes" id="UP001159405">
    <property type="component" value="Unassembled WGS sequence"/>
</dbReference>
<gene>
    <name evidence="1" type="ORF">PLOB_00010706</name>
</gene>
<keyword evidence="2" id="KW-1185">Reference proteome</keyword>
<name>A0ABN8QTT6_9CNID</name>
<protein>
    <submittedName>
        <fullName evidence="1">Uncharacterized protein</fullName>
    </submittedName>
</protein>
<evidence type="ECO:0000313" key="2">
    <source>
        <dbReference type="Proteomes" id="UP001159405"/>
    </source>
</evidence>
<reference evidence="1 2" key="1">
    <citation type="submission" date="2022-05" db="EMBL/GenBank/DDBJ databases">
        <authorList>
            <consortium name="Genoscope - CEA"/>
            <person name="William W."/>
        </authorList>
    </citation>
    <scope>NUCLEOTIDE SEQUENCE [LARGE SCALE GENOMIC DNA]</scope>
</reference>
<proteinExistence type="predicted"/>
<comment type="caution">
    <text evidence="1">The sequence shown here is derived from an EMBL/GenBank/DDBJ whole genome shotgun (WGS) entry which is preliminary data.</text>
</comment>
<accession>A0ABN8QTT6</accession>
<evidence type="ECO:0000313" key="1">
    <source>
        <dbReference type="EMBL" id="CAH3170302.1"/>
    </source>
</evidence>
<sequence>MVALNDLPSAYKYLSAQTTPPIDEVAAGQRAQYSVDMLFTNPEHAMGNPMFAMLCPSHQ</sequence>
<dbReference type="EMBL" id="CALNXK010000155">
    <property type="protein sequence ID" value="CAH3170302.1"/>
    <property type="molecule type" value="Genomic_DNA"/>
</dbReference>